<accession>A0ABS8WT46</accession>
<comment type="caution">
    <text evidence="1">The sequence shown here is derived from an EMBL/GenBank/DDBJ whole genome shotgun (WGS) entry which is preliminary data.</text>
</comment>
<organism evidence="1 2">
    <name type="scientific">Datura stramonium</name>
    <name type="common">Jimsonweed</name>
    <name type="synonym">Common thornapple</name>
    <dbReference type="NCBI Taxonomy" id="4076"/>
    <lineage>
        <taxon>Eukaryota</taxon>
        <taxon>Viridiplantae</taxon>
        <taxon>Streptophyta</taxon>
        <taxon>Embryophyta</taxon>
        <taxon>Tracheophyta</taxon>
        <taxon>Spermatophyta</taxon>
        <taxon>Magnoliopsida</taxon>
        <taxon>eudicotyledons</taxon>
        <taxon>Gunneridae</taxon>
        <taxon>Pentapetalae</taxon>
        <taxon>asterids</taxon>
        <taxon>lamiids</taxon>
        <taxon>Solanales</taxon>
        <taxon>Solanaceae</taxon>
        <taxon>Solanoideae</taxon>
        <taxon>Datureae</taxon>
        <taxon>Datura</taxon>
    </lineage>
</organism>
<feature type="non-terminal residue" evidence="1">
    <location>
        <position position="1"/>
    </location>
</feature>
<reference evidence="1 2" key="1">
    <citation type="journal article" date="2021" name="BMC Genomics">
        <title>Datura genome reveals duplications of psychoactive alkaloid biosynthetic genes and high mutation rate following tissue culture.</title>
        <authorList>
            <person name="Rajewski A."/>
            <person name="Carter-House D."/>
            <person name="Stajich J."/>
            <person name="Litt A."/>
        </authorList>
    </citation>
    <scope>NUCLEOTIDE SEQUENCE [LARGE SCALE GENOMIC DNA]</scope>
    <source>
        <strain evidence="1">AR-01</strain>
    </source>
</reference>
<keyword evidence="2" id="KW-1185">Reference proteome</keyword>
<dbReference type="EMBL" id="JACEIK010010197">
    <property type="protein sequence ID" value="MCE3215051.1"/>
    <property type="molecule type" value="Genomic_DNA"/>
</dbReference>
<evidence type="ECO:0000313" key="1">
    <source>
        <dbReference type="EMBL" id="MCE3215051.1"/>
    </source>
</evidence>
<name>A0ABS8WT46_DATST</name>
<gene>
    <name evidence="1" type="ORF">HAX54_000616</name>
</gene>
<sequence length="103" mass="11685">VMESKCSKGKEIEVAGKNLKWLRKGTKESSSSSTKGALARMFGERAVETHGLSWSKIQKEVHELGLGYIFVEPVEYNLTLVREFYANWETSFGEITKVKIWGQ</sequence>
<proteinExistence type="predicted"/>
<dbReference type="Proteomes" id="UP000823775">
    <property type="component" value="Unassembled WGS sequence"/>
</dbReference>
<feature type="non-terminal residue" evidence="1">
    <location>
        <position position="103"/>
    </location>
</feature>
<evidence type="ECO:0000313" key="2">
    <source>
        <dbReference type="Proteomes" id="UP000823775"/>
    </source>
</evidence>
<protein>
    <submittedName>
        <fullName evidence="1">Uncharacterized protein</fullName>
    </submittedName>
</protein>